<organism evidence="3 4">
    <name type="scientific">Cytospora mali</name>
    <name type="common">Apple Valsa canker fungus</name>
    <name type="synonym">Valsa mali</name>
    <dbReference type="NCBI Taxonomy" id="578113"/>
    <lineage>
        <taxon>Eukaryota</taxon>
        <taxon>Fungi</taxon>
        <taxon>Dikarya</taxon>
        <taxon>Ascomycota</taxon>
        <taxon>Pezizomycotina</taxon>
        <taxon>Sordariomycetes</taxon>
        <taxon>Sordariomycetidae</taxon>
        <taxon>Diaporthales</taxon>
        <taxon>Cytosporaceae</taxon>
        <taxon>Cytospora</taxon>
    </lineage>
</organism>
<feature type="region of interest" description="Disordered" evidence="1">
    <location>
        <begin position="87"/>
        <end position="116"/>
    </location>
</feature>
<protein>
    <submittedName>
        <fullName evidence="3">Uncharacterized protein</fullName>
    </submittedName>
</protein>
<evidence type="ECO:0000313" key="4">
    <source>
        <dbReference type="Proteomes" id="UP000078576"/>
    </source>
</evidence>
<keyword evidence="4" id="KW-1185">Reference proteome</keyword>
<feature type="signal peptide" evidence="2">
    <location>
        <begin position="1"/>
        <end position="16"/>
    </location>
</feature>
<keyword evidence="2" id="KW-0732">Signal</keyword>
<gene>
    <name evidence="3" type="ORF">VP1G_10910</name>
</gene>
<proteinExistence type="predicted"/>
<feature type="chain" id="PRO_5008266043" evidence="2">
    <location>
        <begin position="17"/>
        <end position="116"/>
    </location>
</feature>
<evidence type="ECO:0000313" key="3">
    <source>
        <dbReference type="EMBL" id="KUI57347.1"/>
    </source>
</evidence>
<dbReference type="AlphaFoldDB" id="A0A194V0A1"/>
<sequence>MVLTFWLWGTIQVTKAKTCQAEAEHLGGQQEEEGEAGSVILAPVYGAGDCDQGPGGVCRAGADVDADDDEGMFLDAEAARVNVEGEFAQGESPAGKSFPCSADGEDEQLGYDVADR</sequence>
<name>A0A194V0A1_CYTMA</name>
<dbReference type="Proteomes" id="UP000078576">
    <property type="component" value="Unassembled WGS sequence"/>
</dbReference>
<reference evidence="4" key="1">
    <citation type="submission" date="2014-12" db="EMBL/GenBank/DDBJ databases">
        <title>Genome Sequence of Valsa Canker Pathogens Uncovers a Specific Adaption of Colonization on Woody Bark.</title>
        <authorList>
            <person name="Yin Z."/>
            <person name="Liu H."/>
            <person name="Gao X."/>
            <person name="Li Z."/>
            <person name="Song N."/>
            <person name="Ke X."/>
            <person name="Dai Q."/>
            <person name="Wu Y."/>
            <person name="Sun Y."/>
            <person name="Xu J.-R."/>
            <person name="Kang Z.K."/>
            <person name="Wang L."/>
            <person name="Huang L."/>
        </authorList>
    </citation>
    <scope>NUCLEOTIDE SEQUENCE [LARGE SCALE GENOMIC DNA]</scope>
    <source>
        <strain evidence="4">SXYL134</strain>
    </source>
</reference>
<dbReference type="EMBL" id="KN714699">
    <property type="protein sequence ID" value="KUI57347.1"/>
    <property type="molecule type" value="Genomic_DNA"/>
</dbReference>
<evidence type="ECO:0000256" key="1">
    <source>
        <dbReference type="SAM" id="MobiDB-lite"/>
    </source>
</evidence>
<accession>A0A194V0A1</accession>
<evidence type="ECO:0000256" key="2">
    <source>
        <dbReference type="SAM" id="SignalP"/>
    </source>
</evidence>